<organism evidence="1 2">
    <name type="scientific">Thalassobaculum litoreum DSM 18839</name>
    <dbReference type="NCBI Taxonomy" id="1123362"/>
    <lineage>
        <taxon>Bacteria</taxon>
        <taxon>Pseudomonadati</taxon>
        <taxon>Pseudomonadota</taxon>
        <taxon>Alphaproteobacteria</taxon>
        <taxon>Rhodospirillales</taxon>
        <taxon>Thalassobaculaceae</taxon>
        <taxon>Thalassobaculum</taxon>
    </lineage>
</organism>
<evidence type="ECO:0000313" key="1">
    <source>
        <dbReference type="EMBL" id="SDG27488.1"/>
    </source>
</evidence>
<proteinExistence type="predicted"/>
<dbReference type="Proteomes" id="UP000198615">
    <property type="component" value="Unassembled WGS sequence"/>
</dbReference>
<dbReference type="EMBL" id="FNBW01000013">
    <property type="protein sequence ID" value="SDG27488.1"/>
    <property type="molecule type" value="Genomic_DNA"/>
</dbReference>
<comment type="caution">
    <text evidence="1">The sequence shown here is derived from an EMBL/GenBank/DDBJ whole genome shotgun (WGS) entry which is preliminary data.</text>
</comment>
<name>A0A8G2BN85_9PROT</name>
<accession>A0A8G2BN85</accession>
<evidence type="ECO:0008006" key="3">
    <source>
        <dbReference type="Google" id="ProtNLM"/>
    </source>
</evidence>
<sequence length="141" mass="15185">MTGQSLTTERKTTLTTLFNQSIHRHTGGHVLAAAQAYERVLRDLPTHADVLDLYGTALFQRGAAATGRAYVTASLKRRPVCGSAWNHLGALDRGLRDGGPAQRAFQRSAVIGDRDETDRGLRLNRRAAAMLATLTSTAADA</sequence>
<evidence type="ECO:0000313" key="2">
    <source>
        <dbReference type="Proteomes" id="UP000198615"/>
    </source>
</evidence>
<dbReference type="AlphaFoldDB" id="A0A8G2BN85"/>
<keyword evidence="2" id="KW-1185">Reference proteome</keyword>
<dbReference type="RefSeq" id="WP_093152897.1">
    <property type="nucleotide sequence ID" value="NZ_FNBW01000013.1"/>
</dbReference>
<protein>
    <recommendedName>
        <fullName evidence="3">Tetratricopeptide repeat-containing protein</fullName>
    </recommendedName>
</protein>
<reference evidence="1 2" key="1">
    <citation type="submission" date="2016-10" db="EMBL/GenBank/DDBJ databases">
        <authorList>
            <person name="Varghese N."/>
            <person name="Submissions S."/>
        </authorList>
    </citation>
    <scope>NUCLEOTIDE SEQUENCE [LARGE SCALE GENOMIC DNA]</scope>
    <source>
        <strain evidence="1 2">DSM 18839</strain>
    </source>
</reference>
<dbReference type="SUPFAM" id="SSF48452">
    <property type="entry name" value="TPR-like"/>
    <property type="match status" value="1"/>
</dbReference>
<gene>
    <name evidence="1" type="ORF">SAMN05660686_03870</name>
</gene>
<dbReference type="Gene3D" id="1.25.40.10">
    <property type="entry name" value="Tetratricopeptide repeat domain"/>
    <property type="match status" value="1"/>
</dbReference>
<dbReference type="InterPro" id="IPR011990">
    <property type="entry name" value="TPR-like_helical_dom_sf"/>
</dbReference>